<dbReference type="Gene3D" id="2.40.70.10">
    <property type="entry name" value="Acid Proteases"/>
    <property type="match status" value="1"/>
</dbReference>
<dbReference type="GO" id="GO:0008270">
    <property type="term" value="F:zinc ion binding"/>
    <property type="evidence" value="ECO:0007669"/>
    <property type="project" value="UniProtKB-KW"/>
</dbReference>
<dbReference type="InterPro" id="IPR001969">
    <property type="entry name" value="Aspartic_peptidase_AS"/>
</dbReference>
<dbReference type="InterPro" id="IPR001878">
    <property type="entry name" value="Znf_CCHC"/>
</dbReference>
<dbReference type="SMART" id="SM00343">
    <property type="entry name" value="ZnF_C2HC"/>
    <property type="match status" value="2"/>
</dbReference>
<dbReference type="GO" id="GO:0006508">
    <property type="term" value="P:proteolysis"/>
    <property type="evidence" value="ECO:0007669"/>
    <property type="project" value="InterPro"/>
</dbReference>
<keyword evidence="2" id="KW-0479">Metal-binding</keyword>
<dbReference type="AlphaFoldDB" id="A0A9Q0MWZ9"/>
<dbReference type="Proteomes" id="UP001151699">
    <property type="component" value="Chromosome X"/>
</dbReference>
<dbReference type="SUPFAM" id="SSF57756">
    <property type="entry name" value="Retrovirus zinc finger-like domains"/>
    <property type="match status" value="1"/>
</dbReference>
<dbReference type="PROSITE" id="PS50158">
    <property type="entry name" value="ZF_CCHC"/>
    <property type="match status" value="2"/>
</dbReference>
<protein>
    <submittedName>
        <fullName evidence="6">CCHC-type zinc finger nucleic acid binding protein</fullName>
    </submittedName>
</protein>
<organism evidence="6 7">
    <name type="scientific">Pseudolycoriella hygida</name>
    <dbReference type="NCBI Taxonomy" id="35572"/>
    <lineage>
        <taxon>Eukaryota</taxon>
        <taxon>Metazoa</taxon>
        <taxon>Ecdysozoa</taxon>
        <taxon>Arthropoda</taxon>
        <taxon>Hexapoda</taxon>
        <taxon>Insecta</taxon>
        <taxon>Pterygota</taxon>
        <taxon>Neoptera</taxon>
        <taxon>Endopterygota</taxon>
        <taxon>Diptera</taxon>
        <taxon>Nematocera</taxon>
        <taxon>Sciaroidea</taxon>
        <taxon>Sciaridae</taxon>
        <taxon>Pseudolycoriella</taxon>
    </lineage>
</organism>
<dbReference type="Pfam" id="PF00098">
    <property type="entry name" value="zf-CCHC"/>
    <property type="match status" value="2"/>
</dbReference>
<keyword evidence="1" id="KW-0378">Hydrolase</keyword>
<evidence type="ECO:0000256" key="3">
    <source>
        <dbReference type="SAM" id="MobiDB-lite"/>
    </source>
</evidence>
<feature type="domain" description="Peptidase A2" evidence="5">
    <location>
        <begin position="280"/>
        <end position="321"/>
    </location>
</feature>
<dbReference type="GO" id="GO:0004190">
    <property type="term" value="F:aspartic-type endopeptidase activity"/>
    <property type="evidence" value="ECO:0007669"/>
    <property type="project" value="InterPro"/>
</dbReference>
<feature type="region of interest" description="Disordered" evidence="3">
    <location>
        <begin position="28"/>
        <end position="85"/>
    </location>
</feature>
<evidence type="ECO:0000313" key="6">
    <source>
        <dbReference type="EMBL" id="KAJ6639400.1"/>
    </source>
</evidence>
<reference evidence="6" key="1">
    <citation type="submission" date="2022-07" db="EMBL/GenBank/DDBJ databases">
        <authorList>
            <person name="Trinca V."/>
            <person name="Uliana J.V.C."/>
            <person name="Torres T.T."/>
            <person name="Ward R.J."/>
            <person name="Monesi N."/>
        </authorList>
    </citation>
    <scope>NUCLEOTIDE SEQUENCE</scope>
    <source>
        <strain evidence="6">HSMRA1968</strain>
        <tissue evidence="6">Whole embryos</tissue>
    </source>
</reference>
<feature type="domain" description="CCHC-type" evidence="4">
    <location>
        <begin position="205"/>
        <end position="222"/>
    </location>
</feature>
<evidence type="ECO:0000259" key="5">
    <source>
        <dbReference type="PROSITE" id="PS50175"/>
    </source>
</evidence>
<dbReference type="InterPro" id="IPR021109">
    <property type="entry name" value="Peptidase_aspartic_dom_sf"/>
</dbReference>
<keyword evidence="7" id="KW-1185">Reference proteome</keyword>
<feature type="compositionally biased region" description="Basic and acidic residues" evidence="3">
    <location>
        <begin position="193"/>
        <end position="203"/>
    </location>
</feature>
<proteinExistence type="predicted"/>
<dbReference type="EMBL" id="WJQU01000003">
    <property type="protein sequence ID" value="KAJ6639400.1"/>
    <property type="molecule type" value="Genomic_DNA"/>
</dbReference>
<name>A0A9Q0MWZ9_9DIPT</name>
<feature type="region of interest" description="Disordered" evidence="3">
    <location>
        <begin position="526"/>
        <end position="554"/>
    </location>
</feature>
<feature type="domain" description="CCHC-type" evidence="4">
    <location>
        <begin position="227"/>
        <end position="244"/>
    </location>
</feature>
<keyword evidence="2" id="KW-0862">Zinc</keyword>
<dbReference type="SUPFAM" id="SSF50630">
    <property type="entry name" value="Acid proteases"/>
    <property type="match status" value="1"/>
</dbReference>
<sequence>MTLKDFCRDRGVSTSYRVKDDLVDRLNELDKNGNGEKYHESDEEVFQSEGERKANGSESSGNTSSQNDDGQQSKGSEVPEVTGEYSEETNLLEIHKNLVQRQKKPGETPVEYMYIMQKLGKGKIDERSMVEYVVDGIQMERTSKATLYEATTYEELKKKLRTFKITEDKQNVDTKFQTKNTKSNHQKNGANNKKNEAESNGSKERKCYGCGATGHLKNACPEGTKKRKCYNCNCYGHIAKDCRQPKKQANEKEGVTPVMVIETESSGKMMVPVTIKGVVVQALLDTGSPYTLMAYSTYKQLKLGPWSSFTVPMKGFAGTMNYSYGQCEVINDNWMGYKMLLGRNLLTEADVAIKKGIPVVNKIDSENDIMMIEVDQAPKRVEELSCVQEINNAEMRNEVMTLLLVDNVPVYQNPRRLSAVERKAAAEMIEGFIKEGIVRPKEMYLDFIDKRSADRAEAAQNIAKIQMENSKAYNKNRKHARLYALDELVAIARVKDEKGGKFMPPMVGPYRVTRVLRNDRYEVEKVGRGDGPMRTSVPADRMKPWAGGETSDEE</sequence>
<dbReference type="CDD" id="cd00303">
    <property type="entry name" value="retropepsin_like"/>
    <property type="match status" value="1"/>
</dbReference>
<dbReference type="PROSITE" id="PS00141">
    <property type="entry name" value="ASP_PROTEASE"/>
    <property type="match status" value="1"/>
</dbReference>
<evidence type="ECO:0000256" key="1">
    <source>
        <dbReference type="ARBA" id="ARBA00022801"/>
    </source>
</evidence>
<feature type="compositionally biased region" description="Polar residues" evidence="3">
    <location>
        <begin position="56"/>
        <end position="75"/>
    </location>
</feature>
<evidence type="ECO:0000259" key="4">
    <source>
        <dbReference type="PROSITE" id="PS50158"/>
    </source>
</evidence>
<dbReference type="PANTHER" id="PTHR46888">
    <property type="entry name" value="ZINC KNUCKLE DOMAINCONTAINING PROTEIN-RELATED"/>
    <property type="match status" value="1"/>
</dbReference>
<dbReference type="PROSITE" id="PS50175">
    <property type="entry name" value="ASP_PROT_RETROV"/>
    <property type="match status" value="1"/>
</dbReference>
<dbReference type="PANTHER" id="PTHR46888:SF1">
    <property type="entry name" value="RIBONUCLEASE H"/>
    <property type="match status" value="1"/>
</dbReference>
<dbReference type="InterPro" id="IPR036875">
    <property type="entry name" value="Znf_CCHC_sf"/>
</dbReference>
<gene>
    <name evidence="6" type="primary">CNBP_0</name>
    <name evidence="6" type="ORF">Bhyg_12144</name>
</gene>
<feature type="region of interest" description="Disordered" evidence="3">
    <location>
        <begin position="174"/>
        <end position="203"/>
    </location>
</feature>
<dbReference type="OrthoDB" id="7693469at2759"/>
<evidence type="ECO:0000313" key="7">
    <source>
        <dbReference type="Proteomes" id="UP001151699"/>
    </source>
</evidence>
<dbReference type="Gene3D" id="4.10.60.10">
    <property type="entry name" value="Zinc finger, CCHC-type"/>
    <property type="match status" value="1"/>
</dbReference>
<feature type="compositionally biased region" description="Polar residues" evidence="3">
    <location>
        <begin position="174"/>
        <end position="183"/>
    </location>
</feature>
<dbReference type="Pfam" id="PF13650">
    <property type="entry name" value="Asp_protease_2"/>
    <property type="match status" value="1"/>
</dbReference>
<comment type="caution">
    <text evidence="6">The sequence shown here is derived from an EMBL/GenBank/DDBJ whole genome shotgun (WGS) entry which is preliminary data.</text>
</comment>
<accession>A0A9Q0MWZ9</accession>
<dbReference type="GO" id="GO:0003676">
    <property type="term" value="F:nucleic acid binding"/>
    <property type="evidence" value="ECO:0007669"/>
    <property type="project" value="InterPro"/>
</dbReference>
<feature type="compositionally biased region" description="Basic and acidic residues" evidence="3">
    <location>
        <begin position="28"/>
        <end position="40"/>
    </location>
</feature>
<dbReference type="InterPro" id="IPR001995">
    <property type="entry name" value="Peptidase_A2_cat"/>
</dbReference>
<evidence type="ECO:0000256" key="2">
    <source>
        <dbReference type="PROSITE-ProRule" id="PRU00047"/>
    </source>
</evidence>
<keyword evidence="2" id="KW-0863">Zinc-finger</keyword>